<evidence type="ECO:0000256" key="9">
    <source>
        <dbReference type="ARBA" id="ARBA00023180"/>
    </source>
</evidence>
<dbReference type="SUPFAM" id="SSF52058">
    <property type="entry name" value="L domain-like"/>
    <property type="match status" value="1"/>
</dbReference>
<dbReference type="InterPro" id="IPR001245">
    <property type="entry name" value="Ser-Thr/Tyr_kinase_cat_dom"/>
</dbReference>
<feature type="domain" description="Protein kinase" evidence="12">
    <location>
        <begin position="415"/>
        <end position="678"/>
    </location>
</feature>
<evidence type="ECO:0000313" key="13">
    <source>
        <dbReference type="EMBL" id="KAJ4969703.1"/>
    </source>
</evidence>
<evidence type="ECO:0000256" key="1">
    <source>
        <dbReference type="ARBA" id="ARBA00004167"/>
    </source>
</evidence>
<dbReference type="FunFam" id="1.10.510.10:FF:000479">
    <property type="entry name" value="Leucine-rich repeat receptor-like protein kinase"/>
    <property type="match status" value="1"/>
</dbReference>
<evidence type="ECO:0000256" key="6">
    <source>
        <dbReference type="ARBA" id="ARBA00022989"/>
    </source>
</evidence>
<dbReference type="GO" id="GO:0004672">
    <property type="term" value="F:protein kinase activity"/>
    <property type="evidence" value="ECO:0007669"/>
    <property type="project" value="InterPro"/>
</dbReference>
<dbReference type="PANTHER" id="PTHR48007:SF56">
    <property type="entry name" value="LOW QUALITY PROTEIN: PROTEIN STRUBBELIG-RECEPTOR FAMILY 2"/>
    <property type="match status" value="1"/>
</dbReference>
<evidence type="ECO:0000256" key="10">
    <source>
        <dbReference type="SAM" id="Phobius"/>
    </source>
</evidence>
<evidence type="ECO:0000313" key="14">
    <source>
        <dbReference type="Proteomes" id="UP001141806"/>
    </source>
</evidence>
<dbReference type="PROSITE" id="PS50011">
    <property type="entry name" value="PROTEIN_KINASE_DOM"/>
    <property type="match status" value="1"/>
</dbReference>
<evidence type="ECO:0000256" key="3">
    <source>
        <dbReference type="ARBA" id="ARBA00022692"/>
    </source>
</evidence>
<keyword evidence="2" id="KW-0433">Leucine-rich repeat</keyword>
<evidence type="ECO:0000256" key="2">
    <source>
        <dbReference type="ARBA" id="ARBA00022614"/>
    </source>
</evidence>
<accession>A0A9Q0QS01</accession>
<dbReference type="InterPro" id="IPR013210">
    <property type="entry name" value="LRR_N_plant-typ"/>
</dbReference>
<dbReference type="FunFam" id="3.80.10.10:FF:000062">
    <property type="entry name" value="protein STRUBBELIG-RECEPTOR FAMILY 3"/>
    <property type="match status" value="1"/>
</dbReference>
<keyword evidence="6 10" id="KW-1133">Transmembrane helix</keyword>
<dbReference type="OrthoDB" id="676979at2759"/>
<comment type="subcellular location">
    <subcellularLocation>
        <location evidence="1">Membrane</location>
        <topology evidence="1">Single-pass membrane protein</topology>
    </subcellularLocation>
</comment>
<evidence type="ECO:0000256" key="11">
    <source>
        <dbReference type="SAM" id="SignalP"/>
    </source>
</evidence>
<evidence type="ECO:0000256" key="5">
    <source>
        <dbReference type="ARBA" id="ARBA00022737"/>
    </source>
</evidence>
<organism evidence="13 14">
    <name type="scientific">Protea cynaroides</name>
    <dbReference type="NCBI Taxonomy" id="273540"/>
    <lineage>
        <taxon>Eukaryota</taxon>
        <taxon>Viridiplantae</taxon>
        <taxon>Streptophyta</taxon>
        <taxon>Embryophyta</taxon>
        <taxon>Tracheophyta</taxon>
        <taxon>Spermatophyta</taxon>
        <taxon>Magnoliopsida</taxon>
        <taxon>Proteales</taxon>
        <taxon>Proteaceae</taxon>
        <taxon>Protea</taxon>
    </lineage>
</organism>
<evidence type="ECO:0000256" key="8">
    <source>
        <dbReference type="ARBA" id="ARBA00023170"/>
    </source>
</evidence>
<dbReference type="PANTHER" id="PTHR48007">
    <property type="entry name" value="LEUCINE-RICH REPEAT RECEPTOR-LIKE PROTEIN KINASE PXC1"/>
    <property type="match status" value="1"/>
</dbReference>
<comment type="caution">
    <text evidence="13">The sequence shown here is derived from an EMBL/GenBank/DDBJ whole genome shotgun (WGS) entry which is preliminary data.</text>
</comment>
<dbReference type="Gene3D" id="3.30.200.20">
    <property type="entry name" value="Phosphorylase Kinase, domain 1"/>
    <property type="match status" value="1"/>
</dbReference>
<proteinExistence type="predicted"/>
<reference evidence="13" key="1">
    <citation type="journal article" date="2023" name="Plant J.">
        <title>The genome of the king protea, Protea cynaroides.</title>
        <authorList>
            <person name="Chang J."/>
            <person name="Duong T.A."/>
            <person name="Schoeman C."/>
            <person name="Ma X."/>
            <person name="Roodt D."/>
            <person name="Barker N."/>
            <person name="Li Z."/>
            <person name="Van de Peer Y."/>
            <person name="Mizrachi E."/>
        </authorList>
    </citation>
    <scope>NUCLEOTIDE SEQUENCE</scope>
    <source>
        <tissue evidence="13">Young leaves</tissue>
    </source>
</reference>
<evidence type="ECO:0000256" key="4">
    <source>
        <dbReference type="ARBA" id="ARBA00022729"/>
    </source>
</evidence>
<dbReference type="Pfam" id="PF07714">
    <property type="entry name" value="PK_Tyr_Ser-Thr"/>
    <property type="match status" value="1"/>
</dbReference>
<name>A0A9Q0QS01_9MAGN</name>
<dbReference type="InterPro" id="IPR011009">
    <property type="entry name" value="Kinase-like_dom_sf"/>
</dbReference>
<dbReference type="InterPro" id="IPR000719">
    <property type="entry name" value="Prot_kinase_dom"/>
</dbReference>
<sequence>MAKLNLWFTLSAYLLSVFLLSTTSARTDPFEVGALQELYKALNYPAHLKGWKRRGGDPCEELWTGISCSGSSVIYIQLRGLRLGGNLGGQLSNLLNLKELDVSNNKIQGEIPSSLPPNATHLNLACNSFSQYIPFSLTSVKLLRYLNLSHNSLNGPIGNVFTDLQSLRQMDLSYNNFTGNLPSSFGELKNMTKLFLQNNKFTGSVIFLANLPLSDLNIQNNNFSGVIPETFQFIANLWIGGNMFHKGANYPPWNFPWDNLPTDQNINSPPTTKPAAIESYPSIREGKHKNKRLGPGGTACIVGGATLLAVCAALLIAVRINRSHFFKLQSLKRDDSSLHSLPMSTNGDCSSDVPGVNSQSLACSSPPTISSWHILSVRHNRAERVGRRSFSASSRYLSIAKQYTLAEIQSATNSFSEGNILREGSLGSVYKAEFPGGQILVVKSINMVALSLHEEEQFLDVIWKVARLRHPNIMTLLGYCVDHRQHLLVYEYVRHLSLDDALHSNTYKPLSWSLRVRIALGIARALDYLHTSCFPPCPHCNLNASNILLDDDFMPRLCDCGLATLRPFTNNTVNIKASEMATPCSGYIAPGHGQPRVDGKKSDSYAFGILLLELLTGRKPFDMSSEEQCLVKWASSHLHDSKSLEEMVDPTIKRAFSARVLSRFADIISLCIQMHHLPPVPAQVSMAFWRSIIGRES</sequence>
<keyword evidence="8" id="KW-0675">Receptor</keyword>
<dbReference type="Pfam" id="PF13855">
    <property type="entry name" value="LRR_8"/>
    <property type="match status" value="1"/>
</dbReference>
<gene>
    <name evidence="13" type="ORF">NE237_002802</name>
</gene>
<dbReference type="FunFam" id="3.30.200.20:FF:000125">
    <property type="entry name" value="Protein STRUBBELIG-RECEPTOR FAMILY 8"/>
    <property type="match status" value="1"/>
</dbReference>
<keyword evidence="9" id="KW-0325">Glycoprotein</keyword>
<feature type="signal peptide" evidence="11">
    <location>
        <begin position="1"/>
        <end position="25"/>
    </location>
</feature>
<dbReference type="SUPFAM" id="SSF56112">
    <property type="entry name" value="Protein kinase-like (PK-like)"/>
    <property type="match status" value="1"/>
</dbReference>
<keyword evidence="14" id="KW-1185">Reference proteome</keyword>
<dbReference type="InterPro" id="IPR001611">
    <property type="entry name" value="Leu-rich_rpt"/>
</dbReference>
<dbReference type="Proteomes" id="UP001141806">
    <property type="component" value="Unassembled WGS sequence"/>
</dbReference>
<keyword evidence="7 10" id="KW-0472">Membrane</keyword>
<dbReference type="Pfam" id="PF08263">
    <property type="entry name" value="LRRNT_2"/>
    <property type="match status" value="1"/>
</dbReference>
<protein>
    <recommendedName>
        <fullName evidence="12">Protein kinase domain-containing protein</fullName>
    </recommendedName>
</protein>
<dbReference type="Pfam" id="PF00560">
    <property type="entry name" value="LRR_1"/>
    <property type="match status" value="2"/>
</dbReference>
<dbReference type="Gene3D" id="1.10.510.10">
    <property type="entry name" value="Transferase(Phosphotransferase) domain 1"/>
    <property type="match status" value="1"/>
</dbReference>
<evidence type="ECO:0000259" key="12">
    <source>
        <dbReference type="PROSITE" id="PS50011"/>
    </source>
</evidence>
<dbReference type="InterPro" id="IPR032675">
    <property type="entry name" value="LRR_dom_sf"/>
</dbReference>
<dbReference type="GO" id="GO:0005524">
    <property type="term" value="F:ATP binding"/>
    <property type="evidence" value="ECO:0007669"/>
    <property type="project" value="InterPro"/>
</dbReference>
<evidence type="ECO:0000256" key="7">
    <source>
        <dbReference type="ARBA" id="ARBA00023136"/>
    </source>
</evidence>
<dbReference type="Gene3D" id="3.80.10.10">
    <property type="entry name" value="Ribonuclease Inhibitor"/>
    <property type="match status" value="1"/>
</dbReference>
<feature type="chain" id="PRO_5040168120" description="Protein kinase domain-containing protein" evidence="11">
    <location>
        <begin position="26"/>
        <end position="697"/>
    </location>
</feature>
<dbReference type="EMBL" id="JAMYWD010000005">
    <property type="protein sequence ID" value="KAJ4969703.1"/>
    <property type="molecule type" value="Genomic_DNA"/>
</dbReference>
<dbReference type="AlphaFoldDB" id="A0A9Q0QS01"/>
<keyword evidence="3 10" id="KW-0812">Transmembrane</keyword>
<keyword evidence="5" id="KW-0677">Repeat</keyword>
<dbReference type="GO" id="GO:0016020">
    <property type="term" value="C:membrane"/>
    <property type="evidence" value="ECO:0007669"/>
    <property type="project" value="UniProtKB-SubCell"/>
</dbReference>
<dbReference type="InterPro" id="IPR046959">
    <property type="entry name" value="PRK1-6/SRF4-like"/>
</dbReference>
<keyword evidence="4 11" id="KW-0732">Signal</keyword>
<feature type="transmembrane region" description="Helical" evidence="10">
    <location>
        <begin position="296"/>
        <end position="318"/>
    </location>
</feature>